<comment type="caution">
    <text evidence="6">The sequence shown here is derived from an EMBL/GenBank/DDBJ whole genome shotgun (WGS) entry which is preliminary data.</text>
</comment>
<gene>
    <name evidence="6" type="ORF">BJY16_004665</name>
</gene>
<dbReference type="SUPFAM" id="SSF51445">
    <property type="entry name" value="(Trans)glycosidases"/>
    <property type="match status" value="1"/>
</dbReference>
<dbReference type="Gene3D" id="3.20.20.80">
    <property type="entry name" value="Glycosidases"/>
    <property type="match status" value="1"/>
</dbReference>
<dbReference type="InterPro" id="IPR001547">
    <property type="entry name" value="Glyco_hydro_5"/>
</dbReference>
<evidence type="ECO:0000256" key="2">
    <source>
        <dbReference type="ARBA" id="ARBA00023295"/>
    </source>
</evidence>
<proteinExistence type="inferred from homology"/>
<evidence type="ECO:0000256" key="3">
    <source>
        <dbReference type="RuleBase" id="RU361153"/>
    </source>
</evidence>
<dbReference type="GO" id="GO:0000272">
    <property type="term" value="P:polysaccharide catabolic process"/>
    <property type="evidence" value="ECO:0007669"/>
    <property type="project" value="InterPro"/>
</dbReference>
<comment type="similarity">
    <text evidence="3">Belongs to the glycosyl hydrolase 5 (cellulase A) family.</text>
</comment>
<dbReference type="Gene3D" id="2.60.120.260">
    <property type="entry name" value="Galactose-binding domain-like"/>
    <property type="match status" value="1"/>
</dbReference>
<evidence type="ECO:0000256" key="1">
    <source>
        <dbReference type="ARBA" id="ARBA00022801"/>
    </source>
</evidence>
<dbReference type="InterPro" id="IPR008979">
    <property type="entry name" value="Galactose-bd-like_sf"/>
</dbReference>
<dbReference type="SUPFAM" id="SSF49785">
    <property type="entry name" value="Galactose-binding domain-like"/>
    <property type="match status" value="1"/>
</dbReference>
<keyword evidence="2 3" id="KW-0326">Glycosidase</keyword>
<feature type="signal peptide" evidence="4">
    <location>
        <begin position="1"/>
        <end position="23"/>
    </location>
</feature>
<evidence type="ECO:0000256" key="4">
    <source>
        <dbReference type="SAM" id="SignalP"/>
    </source>
</evidence>
<keyword evidence="7" id="KW-1185">Reference proteome</keyword>
<evidence type="ECO:0000259" key="5">
    <source>
        <dbReference type="Pfam" id="PF00150"/>
    </source>
</evidence>
<feature type="domain" description="Glycoside hydrolase family 5" evidence="5">
    <location>
        <begin position="59"/>
        <end position="275"/>
    </location>
</feature>
<evidence type="ECO:0000313" key="6">
    <source>
        <dbReference type="EMBL" id="MBB4741206.1"/>
    </source>
</evidence>
<keyword evidence="4" id="KW-0732">Signal</keyword>
<evidence type="ECO:0000313" key="7">
    <source>
        <dbReference type="Proteomes" id="UP000546162"/>
    </source>
</evidence>
<dbReference type="RefSeq" id="WP_239176770.1">
    <property type="nucleotide sequence ID" value="NZ_BAABFG010000005.1"/>
</dbReference>
<feature type="chain" id="PRO_5038350067" description="Glycoside hydrolase family 5 domain-containing protein" evidence="4">
    <location>
        <begin position="24"/>
        <end position="486"/>
    </location>
</feature>
<dbReference type="GO" id="GO:0004553">
    <property type="term" value="F:hydrolase activity, hydrolyzing O-glycosyl compounds"/>
    <property type="evidence" value="ECO:0007669"/>
    <property type="project" value="InterPro"/>
</dbReference>
<reference evidence="6 7" key="1">
    <citation type="submission" date="2020-08" db="EMBL/GenBank/DDBJ databases">
        <title>Sequencing the genomes of 1000 actinobacteria strains.</title>
        <authorList>
            <person name="Klenk H.-P."/>
        </authorList>
    </citation>
    <scope>NUCLEOTIDE SEQUENCE [LARGE SCALE GENOMIC DNA]</scope>
    <source>
        <strain evidence="6 7">DSM 45809</strain>
    </source>
</reference>
<name>A0A7W7GZJ3_9ACTN</name>
<accession>A0A7W7GZJ3</accession>
<organism evidence="6 7">
    <name type="scientific">Actinoplanes octamycinicus</name>
    <dbReference type="NCBI Taxonomy" id="135948"/>
    <lineage>
        <taxon>Bacteria</taxon>
        <taxon>Bacillati</taxon>
        <taxon>Actinomycetota</taxon>
        <taxon>Actinomycetes</taxon>
        <taxon>Micromonosporales</taxon>
        <taxon>Micromonosporaceae</taxon>
        <taxon>Actinoplanes</taxon>
    </lineage>
</organism>
<dbReference type="Pfam" id="PF00150">
    <property type="entry name" value="Cellulase"/>
    <property type="match status" value="1"/>
</dbReference>
<sequence>MTGRISKTTAVALSCLLSAGVLAPPAPAAADPGTTLADRLAAVRTARTINYYPSDAGWSAMWTRFNPVRVDEDLARAAELGADNVRVVVFPQVFGFPEPKPEYLAKLDKFVSIADSHRMTVKLTLFDWWSRYSDTGGSATWANAVVGRYADDPRVLTVELKNEMAPDDEPAIRWVRGLIPEVREAAPAMPLTVSVNSGPDGLARLRAELADTPLDYYDYHFYGASEQALPDLERARAAAAPDPMVIGETGLSTAASSPGEQAAYLARVFRAAATAGVESVAPWTLTDFADDAIPSNAAVSRMPAQYRYGLYRTDGTPKPAASVVRAAWSGADQPADVLDLSFEGDPDDSPWRDNLPQYGAAQPTDAVAHAGRRSVRFSGTGRSKSGLPSLRISPIIPIQQGQFWHAAAWARGEDATGVTEIALSWFDARGRWIGQDVSARLPVGTTGWTRLAIYTVAPPDAAAVQLHLKSGDNAGTVWFDDVTLDN</sequence>
<keyword evidence="1 3" id="KW-0378">Hydrolase</keyword>
<dbReference type="Proteomes" id="UP000546162">
    <property type="component" value="Unassembled WGS sequence"/>
</dbReference>
<dbReference type="AlphaFoldDB" id="A0A7W7GZJ3"/>
<dbReference type="InterPro" id="IPR017853">
    <property type="entry name" value="GH"/>
</dbReference>
<dbReference type="EMBL" id="JACHNB010000001">
    <property type="protein sequence ID" value="MBB4741206.1"/>
    <property type="molecule type" value="Genomic_DNA"/>
</dbReference>
<protein>
    <recommendedName>
        <fullName evidence="5">Glycoside hydrolase family 5 domain-containing protein</fullName>
    </recommendedName>
</protein>